<dbReference type="AlphaFoldDB" id="A0A9W6PJ42"/>
<reference evidence="2" key="1">
    <citation type="submission" date="2023-02" db="EMBL/GenBank/DDBJ databases">
        <title>Kitasatospora phosalacinea NBRC 14362.</title>
        <authorList>
            <person name="Ichikawa N."/>
            <person name="Sato H."/>
            <person name="Tonouchi N."/>
        </authorList>
    </citation>
    <scope>NUCLEOTIDE SEQUENCE</scope>
    <source>
        <strain evidence="2">NBRC 14362</strain>
    </source>
</reference>
<gene>
    <name evidence="2" type="ORF">Kpho01_37830</name>
</gene>
<evidence type="ECO:0000256" key="1">
    <source>
        <dbReference type="SAM" id="MobiDB-lite"/>
    </source>
</evidence>
<evidence type="ECO:0000313" key="3">
    <source>
        <dbReference type="Proteomes" id="UP001165143"/>
    </source>
</evidence>
<dbReference type="Proteomes" id="UP001165143">
    <property type="component" value="Unassembled WGS sequence"/>
</dbReference>
<protein>
    <submittedName>
        <fullName evidence="2">Uncharacterized protein</fullName>
    </submittedName>
</protein>
<comment type="caution">
    <text evidence="2">The sequence shown here is derived from an EMBL/GenBank/DDBJ whole genome shotgun (WGS) entry which is preliminary data.</text>
</comment>
<dbReference type="RefSeq" id="WP_158715030.1">
    <property type="nucleotide sequence ID" value="NZ_BSRX01000021.1"/>
</dbReference>
<dbReference type="EMBL" id="BSRX01000021">
    <property type="protein sequence ID" value="GLW55772.1"/>
    <property type="molecule type" value="Genomic_DNA"/>
</dbReference>
<name>A0A9W6PJ42_9ACTN</name>
<feature type="compositionally biased region" description="Basic residues" evidence="1">
    <location>
        <begin position="25"/>
        <end position="35"/>
    </location>
</feature>
<feature type="region of interest" description="Disordered" evidence="1">
    <location>
        <begin position="1"/>
        <end position="51"/>
    </location>
</feature>
<proteinExistence type="predicted"/>
<sequence length="51" mass="5726">MTELPDHRADPADRAERLLATGTDRRRRARAALRGRGREGVGWENAAEPPF</sequence>
<feature type="compositionally biased region" description="Basic and acidic residues" evidence="1">
    <location>
        <begin position="1"/>
        <end position="17"/>
    </location>
</feature>
<accession>A0A9W6PJ42</accession>
<evidence type="ECO:0000313" key="2">
    <source>
        <dbReference type="EMBL" id="GLW55772.1"/>
    </source>
</evidence>
<organism evidence="2 3">
    <name type="scientific">Kitasatospora phosalacinea</name>
    <dbReference type="NCBI Taxonomy" id="2065"/>
    <lineage>
        <taxon>Bacteria</taxon>
        <taxon>Bacillati</taxon>
        <taxon>Actinomycetota</taxon>
        <taxon>Actinomycetes</taxon>
        <taxon>Kitasatosporales</taxon>
        <taxon>Streptomycetaceae</taxon>
        <taxon>Kitasatospora</taxon>
    </lineage>
</organism>